<dbReference type="PANTHER" id="PTHR43134:SF1">
    <property type="entry name" value="SIGNAL RECOGNITION PARTICLE RECEPTOR SUBUNIT ALPHA"/>
    <property type="match status" value="1"/>
</dbReference>
<dbReference type="CDD" id="cd14826">
    <property type="entry name" value="SR_alpha_SRX"/>
    <property type="match status" value="1"/>
</dbReference>
<evidence type="ECO:0000259" key="9">
    <source>
        <dbReference type="PROSITE" id="PS00300"/>
    </source>
</evidence>
<keyword evidence="6" id="KW-0472">Membrane</keyword>
<dbReference type="OrthoDB" id="1727884at2759"/>
<evidence type="ECO:0000256" key="6">
    <source>
        <dbReference type="ARBA" id="ARBA00023136"/>
    </source>
</evidence>
<organism evidence="10 11">
    <name type="scientific">Conidiobolus coronatus (strain ATCC 28846 / CBS 209.66 / NRRL 28638)</name>
    <name type="common">Delacroixia coronata</name>
    <dbReference type="NCBI Taxonomy" id="796925"/>
    <lineage>
        <taxon>Eukaryota</taxon>
        <taxon>Fungi</taxon>
        <taxon>Fungi incertae sedis</taxon>
        <taxon>Zoopagomycota</taxon>
        <taxon>Entomophthoromycotina</taxon>
        <taxon>Entomophthoromycetes</taxon>
        <taxon>Entomophthorales</taxon>
        <taxon>Ancylistaceae</taxon>
        <taxon>Conidiobolus</taxon>
    </lineage>
</organism>
<comment type="subcellular location">
    <subcellularLocation>
        <location evidence="1">Endoplasmic reticulum membrane</location>
        <topology evidence="1">Peripheral membrane protein</topology>
        <orientation evidence="1">Cytoplasmic side</orientation>
    </subcellularLocation>
</comment>
<dbReference type="OMA" id="ILWTCNH"/>
<evidence type="ECO:0000256" key="1">
    <source>
        <dbReference type="ARBA" id="ARBA00004397"/>
    </source>
</evidence>
<dbReference type="PROSITE" id="PS00300">
    <property type="entry name" value="SRP54"/>
    <property type="match status" value="1"/>
</dbReference>
<evidence type="ECO:0000256" key="2">
    <source>
        <dbReference type="ARBA" id="ARBA00008531"/>
    </source>
</evidence>
<dbReference type="InterPro" id="IPR042101">
    <property type="entry name" value="SRP54_N_sf"/>
</dbReference>
<dbReference type="Pfam" id="PF04086">
    <property type="entry name" value="SRP-alpha_N"/>
    <property type="match status" value="1"/>
</dbReference>
<dbReference type="Gene3D" id="3.30.450.60">
    <property type="match status" value="1"/>
</dbReference>
<gene>
    <name evidence="10" type="ORF">CONCODRAFT_49836</name>
</gene>
<sequence length="615" mass="69199">MLDYFTILTTGGIVLFHLDFIPTQSKAEANGVENKQISPLYQTSINQLILQIFNSGKIGLKSWNTNGLKLEWILENELNLIFVAVYQNILQLTYVEELLKIVRGIFINEYREQIEIFLNPTLLKQFESDKISQFDSQFKNILKKLEFQSSKQAKQPRKFEQTKKFQESLKGGNSEKMQLKQGSNGGTDLEDESVEDLAQKFKFTQGKKAPRKFQPKNKGNKEGEGPDSKKSSRTWDDGKVTKKQMELLDYSDDKHLSSQATTPNNESDEDYQDHSDNYQLNQGLYDLQEFSNYKASTPQKSAFTNIFNTLTGQKELDNENLEPVLKQLQEHLVQKNVASEIAKQLCESVQSNLVGKKLGAFQSINTVCKEALHESLTRILSPGTSLDLLKDIQKANKQEQRPYVITFIGVNGVGKSTNLSKVCFWLLQNKKKVLIAACDTFRSGAVEQLRVHATNLLKVHQSGQVALFERGYGKDSANIAKDAIKYAKENDFDVVMVDTAGRMQNNEPLMKSLAKLVTLNQPDKVLFVGEALVGNEAVDQLKGFNQALENFSGSYQPRRIDGIILTKFDTIDDKVGAALSMTYTSGAPILFVGTGQTYTDLKRMSVDIIVNTLLN</sequence>
<dbReference type="Pfam" id="PF02881">
    <property type="entry name" value="SRP54_N"/>
    <property type="match status" value="1"/>
</dbReference>
<dbReference type="InterPro" id="IPR036225">
    <property type="entry name" value="SRP/SRP_N"/>
</dbReference>
<keyword evidence="7" id="KW-0675">Receptor</keyword>
<reference evidence="10 11" key="1">
    <citation type="journal article" date="2015" name="Genome Biol. Evol.">
        <title>Phylogenomic analyses indicate that early fungi evolved digesting cell walls of algal ancestors of land plants.</title>
        <authorList>
            <person name="Chang Y."/>
            <person name="Wang S."/>
            <person name="Sekimoto S."/>
            <person name="Aerts A.L."/>
            <person name="Choi C."/>
            <person name="Clum A."/>
            <person name="LaButti K.M."/>
            <person name="Lindquist E.A."/>
            <person name="Yee Ngan C."/>
            <person name="Ohm R.A."/>
            <person name="Salamov A.A."/>
            <person name="Grigoriev I.V."/>
            <person name="Spatafora J.W."/>
            <person name="Berbee M.L."/>
        </authorList>
    </citation>
    <scope>NUCLEOTIDE SEQUENCE [LARGE SCALE GENOMIC DNA]</scope>
    <source>
        <strain evidence="10 11">NRRL 28638</strain>
    </source>
</reference>
<protein>
    <submittedName>
        <fullName evidence="10">SRP54-domain-containing protein</fullName>
    </submittedName>
</protein>
<dbReference type="InterPro" id="IPR013822">
    <property type="entry name" value="Signal_recog_particl_SRP54_hlx"/>
</dbReference>
<evidence type="ECO:0000256" key="8">
    <source>
        <dbReference type="SAM" id="MobiDB-lite"/>
    </source>
</evidence>
<dbReference type="InterPro" id="IPR027417">
    <property type="entry name" value="P-loop_NTPase"/>
</dbReference>
<dbReference type="EMBL" id="KQ964506">
    <property type="protein sequence ID" value="KXN70316.1"/>
    <property type="molecule type" value="Genomic_DNA"/>
</dbReference>
<evidence type="ECO:0000256" key="7">
    <source>
        <dbReference type="ARBA" id="ARBA00023170"/>
    </source>
</evidence>
<dbReference type="GO" id="GO:0003924">
    <property type="term" value="F:GTPase activity"/>
    <property type="evidence" value="ECO:0007669"/>
    <property type="project" value="InterPro"/>
</dbReference>
<dbReference type="GO" id="GO:0006886">
    <property type="term" value="P:intracellular protein transport"/>
    <property type="evidence" value="ECO:0007669"/>
    <property type="project" value="InterPro"/>
</dbReference>
<dbReference type="SMART" id="SM00382">
    <property type="entry name" value="AAA"/>
    <property type="match status" value="1"/>
</dbReference>
<dbReference type="InterPro" id="IPR000897">
    <property type="entry name" value="SRP54_GTPase_dom"/>
</dbReference>
<dbReference type="FunFam" id="3.40.50.300:FF:000188">
    <property type="entry name" value="signal recognition particle receptor subunit alpha"/>
    <property type="match status" value="1"/>
</dbReference>
<evidence type="ECO:0000256" key="3">
    <source>
        <dbReference type="ARBA" id="ARBA00022741"/>
    </source>
</evidence>
<feature type="compositionally biased region" description="Basic and acidic residues" evidence="8">
    <location>
        <begin position="157"/>
        <end position="167"/>
    </location>
</feature>
<evidence type="ECO:0000256" key="5">
    <source>
        <dbReference type="ARBA" id="ARBA00023134"/>
    </source>
</evidence>
<dbReference type="GO" id="GO:0005785">
    <property type="term" value="C:signal recognition particle receptor complex"/>
    <property type="evidence" value="ECO:0007669"/>
    <property type="project" value="InterPro"/>
</dbReference>
<accession>A0A137P5N2</accession>
<comment type="similarity">
    <text evidence="2">Belongs to the GTP-binding SRP family.</text>
</comment>
<evidence type="ECO:0000313" key="10">
    <source>
        <dbReference type="EMBL" id="KXN70316.1"/>
    </source>
</evidence>
<dbReference type="GO" id="GO:0005525">
    <property type="term" value="F:GTP binding"/>
    <property type="evidence" value="ECO:0007669"/>
    <property type="project" value="UniProtKB-KW"/>
</dbReference>
<evidence type="ECO:0000256" key="4">
    <source>
        <dbReference type="ARBA" id="ARBA00022824"/>
    </source>
</evidence>
<dbReference type="InterPro" id="IPR007222">
    <property type="entry name" value="Sig_recog_particle_rcpt_asu_N"/>
</dbReference>
<dbReference type="PANTHER" id="PTHR43134">
    <property type="entry name" value="SIGNAL RECOGNITION PARTICLE RECEPTOR SUBUNIT ALPHA"/>
    <property type="match status" value="1"/>
</dbReference>
<dbReference type="Pfam" id="PF00448">
    <property type="entry name" value="SRP54"/>
    <property type="match status" value="1"/>
</dbReference>
<dbReference type="Proteomes" id="UP000070444">
    <property type="component" value="Unassembled WGS sequence"/>
</dbReference>
<dbReference type="STRING" id="796925.A0A137P5N2"/>
<feature type="compositionally biased region" description="Basic and acidic residues" evidence="8">
    <location>
        <begin position="219"/>
        <end position="256"/>
    </location>
</feature>
<feature type="region of interest" description="Disordered" evidence="8">
    <location>
        <begin position="153"/>
        <end position="190"/>
    </location>
</feature>
<dbReference type="CDD" id="cd17876">
    <property type="entry name" value="SRalpha_C"/>
    <property type="match status" value="1"/>
</dbReference>
<dbReference type="Gene3D" id="1.20.120.140">
    <property type="entry name" value="Signal recognition particle SRP54, nucleotide-binding domain"/>
    <property type="match status" value="1"/>
</dbReference>
<evidence type="ECO:0000313" key="11">
    <source>
        <dbReference type="Proteomes" id="UP000070444"/>
    </source>
</evidence>
<dbReference type="GO" id="GO:0005047">
    <property type="term" value="F:signal recognition particle binding"/>
    <property type="evidence" value="ECO:0007669"/>
    <property type="project" value="InterPro"/>
</dbReference>
<dbReference type="GO" id="GO:0006614">
    <property type="term" value="P:SRP-dependent cotranslational protein targeting to membrane"/>
    <property type="evidence" value="ECO:0007669"/>
    <property type="project" value="InterPro"/>
</dbReference>
<dbReference type="InterPro" id="IPR011012">
    <property type="entry name" value="Longin-like_dom_sf"/>
</dbReference>
<dbReference type="SMART" id="SM00962">
    <property type="entry name" value="SRP54"/>
    <property type="match status" value="1"/>
</dbReference>
<dbReference type="SMART" id="SM00963">
    <property type="entry name" value="SRP54_N"/>
    <property type="match status" value="1"/>
</dbReference>
<keyword evidence="3" id="KW-0547">Nucleotide-binding</keyword>
<proteinExistence type="inferred from homology"/>
<dbReference type="SUPFAM" id="SSF52540">
    <property type="entry name" value="P-loop containing nucleoside triphosphate hydrolases"/>
    <property type="match status" value="1"/>
</dbReference>
<dbReference type="AlphaFoldDB" id="A0A137P5N2"/>
<dbReference type="SUPFAM" id="SSF47364">
    <property type="entry name" value="Domain of the SRP/SRP receptor G-proteins"/>
    <property type="match status" value="1"/>
</dbReference>
<feature type="region of interest" description="Disordered" evidence="8">
    <location>
        <begin position="204"/>
        <end position="276"/>
    </location>
</feature>
<name>A0A137P5N2_CONC2</name>
<dbReference type="InterPro" id="IPR003593">
    <property type="entry name" value="AAA+_ATPase"/>
</dbReference>
<keyword evidence="5" id="KW-0342">GTP-binding</keyword>
<feature type="domain" description="SRP54-type proteins GTP-binding" evidence="9">
    <location>
        <begin position="588"/>
        <end position="601"/>
    </location>
</feature>
<dbReference type="Gene3D" id="3.40.50.300">
    <property type="entry name" value="P-loop containing nucleotide triphosphate hydrolases"/>
    <property type="match status" value="1"/>
</dbReference>
<dbReference type="SUPFAM" id="SSF64356">
    <property type="entry name" value="SNARE-like"/>
    <property type="match status" value="1"/>
</dbReference>
<keyword evidence="11" id="KW-1185">Reference proteome</keyword>
<keyword evidence="4" id="KW-0256">Endoplasmic reticulum</keyword>